<evidence type="ECO:0000313" key="4">
    <source>
        <dbReference type="EMBL" id="MDO6414636.1"/>
    </source>
</evidence>
<dbReference type="PANTHER" id="PTHR31339:SF9">
    <property type="entry name" value="PLASMIN AND FIBRONECTIN-BINDING PROTEIN A"/>
    <property type="match status" value="1"/>
</dbReference>
<evidence type="ECO:0000259" key="2">
    <source>
        <dbReference type="Pfam" id="PF12708"/>
    </source>
</evidence>
<evidence type="ECO:0000259" key="3">
    <source>
        <dbReference type="Pfam" id="PF13229"/>
    </source>
</evidence>
<dbReference type="InterPro" id="IPR011050">
    <property type="entry name" value="Pectin_lyase_fold/virulence"/>
</dbReference>
<keyword evidence="5" id="KW-1185">Reference proteome</keyword>
<feature type="chain" id="PRO_5047532217" evidence="1">
    <location>
        <begin position="24"/>
        <end position="540"/>
    </location>
</feature>
<dbReference type="SUPFAM" id="SSF51126">
    <property type="entry name" value="Pectin lyase-like"/>
    <property type="match status" value="1"/>
</dbReference>
<dbReference type="EMBL" id="JAUOTP010000003">
    <property type="protein sequence ID" value="MDO6414636.1"/>
    <property type="molecule type" value="Genomic_DNA"/>
</dbReference>
<dbReference type="InterPro" id="IPR039448">
    <property type="entry name" value="Beta_helix"/>
</dbReference>
<dbReference type="Pfam" id="PF12708">
    <property type="entry name" value="Pect-lyase_RHGA_epim"/>
    <property type="match status" value="1"/>
</dbReference>
<keyword evidence="4" id="KW-0378">Hydrolase</keyword>
<accession>A0ABT8Y8H5</accession>
<gene>
    <name evidence="4" type="ORF">Q4F19_09620</name>
</gene>
<dbReference type="Proteomes" id="UP001169764">
    <property type="component" value="Unassembled WGS sequence"/>
</dbReference>
<organism evidence="4 5">
    <name type="scientific">Sphingomonas natans</name>
    <dbReference type="NCBI Taxonomy" id="3063330"/>
    <lineage>
        <taxon>Bacteria</taxon>
        <taxon>Pseudomonadati</taxon>
        <taxon>Pseudomonadota</taxon>
        <taxon>Alphaproteobacteria</taxon>
        <taxon>Sphingomonadales</taxon>
        <taxon>Sphingomonadaceae</taxon>
        <taxon>Sphingomonas</taxon>
    </lineage>
</organism>
<dbReference type="Pfam" id="PF13229">
    <property type="entry name" value="Beta_helix"/>
    <property type="match status" value="1"/>
</dbReference>
<dbReference type="InterPro" id="IPR006311">
    <property type="entry name" value="TAT_signal"/>
</dbReference>
<protein>
    <submittedName>
        <fullName evidence="4">Glycoside hydrolase family 28 protein</fullName>
    </submittedName>
</protein>
<dbReference type="GO" id="GO:0016787">
    <property type="term" value="F:hydrolase activity"/>
    <property type="evidence" value="ECO:0007669"/>
    <property type="project" value="UniProtKB-KW"/>
</dbReference>
<name>A0ABT8Y8H5_9SPHN</name>
<reference evidence="4" key="1">
    <citation type="submission" date="2023-07" db="EMBL/GenBank/DDBJ databases">
        <authorList>
            <person name="Kim M."/>
        </authorList>
    </citation>
    <scope>NUCLEOTIDE SEQUENCE</scope>
    <source>
        <strain evidence="4">BIUV-7</strain>
    </source>
</reference>
<comment type="caution">
    <text evidence="4">The sequence shown here is derived from an EMBL/GenBank/DDBJ whole genome shotgun (WGS) entry which is preliminary data.</text>
</comment>
<evidence type="ECO:0000256" key="1">
    <source>
        <dbReference type="SAM" id="SignalP"/>
    </source>
</evidence>
<dbReference type="Gene3D" id="2.160.20.10">
    <property type="entry name" value="Single-stranded right-handed beta-helix, Pectin lyase-like"/>
    <property type="match status" value="1"/>
</dbReference>
<dbReference type="InterPro" id="IPR051801">
    <property type="entry name" value="GH28_Enzymes"/>
</dbReference>
<dbReference type="PANTHER" id="PTHR31339">
    <property type="entry name" value="PECTIN LYASE-RELATED"/>
    <property type="match status" value="1"/>
</dbReference>
<dbReference type="InterPro" id="IPR024535">
    <property type="entry name" value="RHGA/B-epi-like_pectate_lyase"/>
</dbReference>
<dbReference type="PROSITE" id="PS51318">
    <property type="entry name" value="TAT"/>
    <property type="match status" value="1"/>
</dbReference>
<feature type="domain" description="Right handed beta helix" evidence="3">
    <location>
        <begin position="194"/>
        <end position="298"/>
    </location>
</feature>
<evidence type="ECO:0000313" key="5">
    <source>
        <dbReference type="Proteomes" id="UP001169764"/>
    </source>
</evidence>
<dbReference type="SMART" id="SM00710">
    <property type="entry name" value="PbH1"/>
    <property type="match status" value="5"/>
</dbReference>
<dbReference type="RefSeq" id="WP_303541930.1">
    <property type="nucleotide sequence ID" value="NZ_JAUOTP010000003.1"/>
</dbReference>
<keyword evidence="1" id="KW-0732">Signal</keyword>
<sequence length="540" mass="57811">MLIDRRSLVLGGTAALVAPAALSAVGAQPVARRPIPAEQQARWLDVRSFGARGDGTRIDTPAINDAIAAASRAGGGTVYFPAGTYACYTIRLRSNVTLYLEQGAVILAASTPPGGTTSGGYDAPDPVQAWDAFQDFGHTHWANSLIHGDGLHDVAILGAGILFGKGLSSGRSGRSARDNDNDLPVSGQPGVGDKTIALRNCRNVLLRDFKVRQGGWFALLATGVDNLTIDNLIVDTNRDGFDIDCCRNVRVSNCTVNSPWDDGICPKSSFALGYARSTENVTITNCHLTGVYQVGSIIDGTWKRMPMMPDRGGTGRIKCGTESNGGFKNITISNCVFEECQGIALETVDGAVLEDITITNITMRRLSSGPLFLRLGRRMRGPAGTPIGTLRRVLISNISSFDGPLLPSIIAGVADHPVEDVKIADLFVQQTGGAGADLVGREVPLLEDKYPEPGMFGPLPATGFFIRQARNIEMSNVEVSVAKFDPRPAFWLQDVDGADFFRVRAPKGETFMLDRVSAFRSFGSPSIADRKFSARVSRTF</sequence>
<proteinExistence type="predicted"/>
<dbReference type="InterPro" id="IPR012334">
    <property type="entry name" value="Pectin_lyas_fold"/>
</dbReference>
<feature type="signal peptide" evidence="1">
    <location>
        <begin position="1"/>
        <end position="23"/>
    </location>
</feature>
<feature type="domain" description="Rhamnogalacturonase A/B/Epimerase-like pectate lyase" evidence="2">
    <location>
        <begin position="43"/>
        <end position="98"/>
    </location>
</feature>
<dbReference type="InterPro" id="IPR006626">
    <property type="entry name" value="PbH1"/>
</dbReference>